<accession>A0A2Y9H7E0</accession>
<reference evidence="3" key="1">
    <citation type="submission" date="2025-08" db="UniProtKB">
        <authorList>
            <consortium name="RefSeq"/>
        </authorList>
    </citation>
    <scope>IDENTIFICATION</scope>
    <source>
        <tissue evidence="3">Blood</tissue>
    </source>
</reference>
<organism evidence="2 3">
    <name type="scientific">Neomonachus schauinslandi</name>
    <name type="common">Hawaiian monk seal</name>
    <name type="synonym">Monachus schauinslandi</name>
    <dbReference type="NCBI Taxonomy" id="29088"/>
    <lineage>
        <taxon>Eukaryota</taxon>
        <taxon>Metazoa</taxon>
        <taxon>Chordata</taxon>
        <taxon>Craniata</taxon>
        <taxon>Vertebrata</taxon>
        <taxon>Euteleostomi</taxon>
        <taxon>Mammalia</taxon>
        <taxon>Eutheria</taxon>
        <taxon>Laurasiatheria</taxon>
        <taxon>Carnivora</taxon>
        <taxon>Caniformia</taxon>
        <taxon>Pinnipedia</taxon>
        <taxon>Phocidae</taxon>
        <taxon>Monachinae</taxon>
        <taxon>Monachini</taxon>
        <taxon>Neomonachus</taxon>
    </lineage>
</organism>
<sequence>MRETGEPRGPRAGAEVEVGRGPGRAVPPSPGPGGISPPISRGRKPLHPRLCTPDPSRPSPGPPSPHQPAAQNLTVCQRQISVPRADFIPGPWRVQRGCGSSPWRICLGRTSLLTGEKGVTELVNAQSGCRRQEAGSKTAGRAQPS</sequence>
<protein>
    <submittedName>
        <fullName evidence="3">Vegetative cell wall protein gp1-like isoform X1</fullName>
    </submittedName>
</protein>
<evidence type="ECO:0000313" key="3">
    <source>
        <dbReference type="RefSeq" id="XP_021547528.1"/>
    </source>
</evidence>
<dbReference type="AlphaFoldDB" id="A0A2Y9H7E0"/>
<dbReference type="InParanoid" id="A0A2Y9H7E0"/>
<dbReference type="KEGG" id="nsu:110581925"/>
<feature type="compositionally biased region" description="Pro residues" evidence="1">
    <location>
        <begin position="55"/>
        <end position="66"/>
    </location>
</feature>
<dbReference type="Proteomes" id="UP000248481">
    <property type="component" value="Chromosome 16"/>
</dbReference>
<keyword evidence="2" id="KW-1185">Reference proteome</keyword>
<name>A0A2Y9H7E0_NEOSC</name>
<evidence type="ECO:0000313" key="2">
    <source>
        <dbReference type="Proteomes" id="UP000248481"/>
    </source>
</evidence>
<dbReference type="GeneID" id="110581925"/>
<gene>
    <name evidence="3" type="primary">LOC110581925</name>
</gene>
<proteinExistence type="predicted"/>
<evidence type="ECO:0000256" key="1">
    <source>
        <dbReference type="SAM" id="MobiDB-lite"/>
    </source>
</evidence>
<dbReference type="RefSeq" id="XP_021547528.1">
    <property type="nucleotide sequence ID" value="XM_021691853.1"/>
</dbReference>
<feature type="region of interest" description="Disordered" evidence="1">
    <location>
        <begin position="1"/>
        <end position="74"/>
    </location>
</feature>